<keyword evidence="1" id="KW-0812">Transmembrane</keyword>
<dbReference type="PANTHER" id="PTHR42208">
    <property type="entry name" value="HEAVY METAL TRANSPORTER-RELATED"/>
    <property type="match status" value="1"/>
</dbReference>
<dbReference type="RefSeq" id="WP_159268626.1">
    <property type="nucleotide sequence ID" value="NZ_CACSIK010000001.1"/>
</dbReference>
<dbReference type="AlphaFoldDB" id="A0A5S9NK50"/>
<keyword evidence="1" id="KW-1133">Transmembrane helix</keyword>
<sequence>MIPEALSYSAAFLLGLVGSPHCVGMCGGIAGLLGASTTSPITAKTQNIIARSFAANSAQSIYYGLLFQLGRIASYAFLGAILGGSVALVGAIADPQLMSVSKIMRILASIMLVVMALSIAGWSHVAMALEKLGGRLWHLIQPLSKRFIPIDTASKAIAVGALWGFLPCGLIYSALAWTSLSGSSSQSALLMACFGLGTAPAVLSIGSLSGGLRSALNKPLTRYGFAALLLLLALYPMYTLFLQHSETPSHTNTAHANTPMHHHGMNH</sequence>
<accession>A0A5S9NK50</accession>
<feature type="transmembrane region" description="Helical" evidence="1">
    <location>
        <begin position="220"/>
        <end position="241"/>
    </location>
</feature>
<evidence type="ECO:0000313" key="6">
    <source>
        <dbReference type="Proteomes" id="UP000439591"/>
    </source>
</evidence>
<reference evidence="5 6" key="1">
    <citation type="submission" date="2019-11" db="EMBL/GenBank/DDBJ databases">
        <authorList>
            <person name="Holert J."/>
        </authorList>
    </citation>
    <scope>NUCLEOTIDE SEQUENCE [LARGE SCALE GENOMIC DNA]</scope>
    <source>
        <strain evidence="4">BC3_2A</strain>
        <strain evidence="3">SB11_1A</strain>
    </source>
</reference>
<evidence type="ECO:0000313" key="5">
    <source>
        <dbReference type="Proteomes" id="UP000435877"/>
    </source>
</evidence>
<gene>
    <name evidence="3" type="ORF">IHBHHGIJ_02032</name>
    <name evidence="4" type="ORF">KFEGEMFD_01634</name>
</gene>
<evidence type="ECO:0000313" key="4">
    <source>
        <dbReference type="EMBL" id="CAA0098018.1"/>
    </source>
</evidence>
<dbReference type="EMBL" id="CACSIK010000001">
    <property type="protein sequence ID" value="CAA0090541.1"/>
    <property type="molecule type" value="Genomic_DNA"/>
</dbReference>
<feature type="transmembrane region" description="Helical" evidence="1">
    <location>
        <begin position="156"/>
        <end position="177"/>
    </location>
</feature>
<keyword evidence="1" id="KW-0472">Membrane</keyword>
<keyword evidence="5" id="KW-1185">Reference proteome</keyword>
<protein>
    <recommendedName>
        <fullName evidence="2">Urease accessory protein UreH-like transmembrane domain-containing protein</fullName>
    </recommendedName>
</protein>
<evidence type="ECO:0000256" key="1">
    <source>
        <dbReference type="SAM" id="Phobius"/>
    </source>
</evidence>
<dbReference type="InterPro" id="IPR039447">
    <property type="entry name" value="UreH-like_TM_dom"/>
</dbReference>
<name>A0A5S9NK50_9GAMM</name>
<dbReference type="PANTHER" id="PTHR42208:SF1">
    <property type="entry name" value="HEAVY METAL TRANSPORTER"/>
    <property type="match status" value="1"/>
</dbReference>
<feature type="transmembrane region" description="Helical" evidence="1">
    <location>
        <begin position="189"/>
        <end position="208"/>
    </location>
</feature>
<dbReference type="EMBL" id="CACSIM010000002">
    <property type="protein sequence ID" value="CAA0098018.1"/>
    <property type="molecule type" value="Genomic_DNA"/>
</dbReference>
<feature type="transmembrane region" description="Helical" evidence="1">
    <location>
        <begin position="72"/>
        <end position="94"/>
    </location>
</feature>
<dbReference type="OrthoDB" id="9798690at2"/>
<dbReference type="Pfam" id="PF13386">
    <property type="entry name" value="DsbD_2"/>
    <property type="match status" value="1"/>
</dbReference>
<dbReference type="Proteomes" id="UP000439591">
    <property type="component" value="Unassembled WGS sequence"/>
</dbReference>
<feature type="transmembrane region" description="Helical" evidence="1">
    <location>
        <begin position="106"/>
        <end position="129"/>
    </location>
</feature>
<evidence type="ECO:0000259" key="2">
    <source>
        <dbReference type="Pfam" id="PF13386"/>
    </source>
</evidence>
<feature type="domain" description="Urease accessory protein UreH-like transmembrane" evidence="2">
    <location>
        <begin position="10"/>
        <end position="232"/>
    </location>
</feature>
<proteinExistence type="predicted"/>
<organism evidence="3 5">
    <name type="scientific">Zhongshania aliphaticivorans</name>
    <dbReference type="NCBI Taxonomy" id="1470434"/>
    <lineage>
        <taxon>Bacteria</taxon>
        <taxon>Pseudomonadati</taxon>
        <taxon>Pseudomonadota</taxon>
        <taxon>Gammaproteobacteria</taxon>
        <taxon>Cellvibrionales</taxon>
        <taxon>Spongiibacteraceae</taxon>
        <taxon>Zhongshania</taxon>
    </lineage>
</organism>
<evidence type="ECO:0000313" key="3">
    <source>
        <dbReference type="EMBL" id="CAA0090541.1"/>
    </source>
</evidence>
<dbReference type="Proteomes" id="UP000435877">
    <property type="component" value="Unassembled WGS sequence"/>
</dbReference>